<reference evidence="3" key="1">
    <citation type="submission" date="2016-11" db="EMBL/GenBank/DDBJ databases">
        <authorList>
            <person name="Varghese N."/>
            <person name="Submissions S."/>
        </authorList>
    </citation>
    <scope>NUCLEOTIDE SEQUENCE [LARGE SCALE GENOMIC DNA]</scope>
    <source>
        <strain evidence="3">DSM 16990</strain>
    </source>
</reference>
<organism evidence="2 3">
    <name type="scientific">Pedobacter caeni</name>
    <dbReference type="NCBI Taxonomy" id="288992"/>
    <lineage>
        <taxon>Bacteria</taxon>
        <taxon>Pseudomonadati</taxon>
        <taxon>Bacteroidota</taxon>
        <taxon>Sphingobacteriia</taxon>
        <taxon>Sphingobacteriales</taxon>
        <taxon>Sphingobacteriaceae</taxon>
        <taxon>Pedobacter</taxon>
    </lineage>
</organism>
<accession>A0A1M5J626</accession>
<feature type="signal peptide" evidence="1">
    <location>
        <begin position="1"/>
        <end position="19"/>
    </location>
</feature>
<sequence length="213" mass="24322">MKRSFLLLAAMTIGMMAHAQFGFPARTKQVYTSPDLKKAMKDYKVIAILPIGTQLSFKSQVPYLNERNQAIEHTGLANQSRLYSYILPKSHRMKVEIQDIEKTNLLLLKSEMSSRLDQYTKEEIAKILGVDAIISGLYESNAFLKQGEMKIDTASLSVKMPGTSTIVKNTLTLVLYDGQTGKQMWRFYDHDQQYSYISEYLIETAVKSMPFIR</sequence>
<name>A0A1M5J626_9SPHI</name>
<gene>
    <name evidence="2" type="ORF">SAMN04488522_105213</name>
</gene>
<feature type="chain" id="PRO_5012296463" evidence="1">
    <location>
        <begin position="20"/>
        <end position="213"/>
    </location>
</feature>
<evidence type="ECO:0000313" key="2">
    <source>
        <dbReference type="EMBL" id="SHG35992.1"/>
    </source>
</evidence>
<dbReference type="RefSeq" id="WP_073234610.1">
    <property type="nucleotide sequence ID" value="NZ_FQUQ01000005.1"/>
</dbReference>
<dbReference type="AlphaFoldDB" id="A0A1M5J626"/>
<evidence type="ECO:0000313" key="3">
    <source>
        <dbReference type="Proteomes" id="UP000184287"/>
    </source>
</evidence>
<keyword evidence="1" id="KW-0732">Signal</keyword>
<dbReference type="Proteomes" id="UP000184287">
    <property type="component" value="Unassembled WGS sequence"/>
</dbReference>
<dbReference type="OrthoDB" id="669636at2"/>
<proteinExistence type="predicted"/>
<dbReference type="EMBL" id="FQUQ01000005">
    <property type="protein sequence ID" value="SHG35992.1"/>
    <property type="molecule type" value="Genomic_DNA"/>
</dbReference>
<dbReference type="STRING" id="288992.SAMN04488522_105213"/>
<protein>
    <submittedName>
        <fullName evidence="2">Uncharacterized protein</fullName>
    </submittedName>
</protein>
<keyword evidence="3" id="KW-1185">Reference proteome</keyword>
<evidence type="ECO:0000256" key="1">
    <source>
        <dbReference type="SAM" id="SignalP"/>
    </source>
</evidence>